<organism evidence="15 16">
    <name type="scientific">Marinimicrococcus flavescens</name>
    <dbReference type="NCBI Taxonomy" id="3031815"/>
    <lineage>
        <taxon>Bacteria</taxon>
        <taxon>Pseudomonadati</taxon>
        <taxon>Pseudomonadota</taxon>
        <taxon>Alphaproteobacteria</taxon>
        <taxon>Geminicoccales</taxon>
        <taxon>Geminicoccaceae</taxon>
        <taxon>Marinimicrococcus</taxon>
    </lineage>
</organism>
<dbReference type="InterPro" id="IPR008972">
    <property type="entry name" value="Cupredoxin"/>
</dbReference>
<dbReference type="RefSeq" id="WP_327787841.1">
    <property type="nucleotide sequence ID" value="NZ_JARGEQ010000018.1"/>
</dbReference>
<keyword evidence="11 13" id="KW-0472">Membrane</keyword>
<keyword evidence="4" id="KW-0813">Transport</keyword>
<evidence type="ECO:0000256" key="1">
    <source>
        <dbReference type="ARBA" id="ARBA00004141"/>
    </source>
</evidence>
<evidence type="ECO:0000256" key="4">
    <source>
        <dbReference type="ARBA" id="ARBA00022448"/>
    </source>
</evidence>
<gene>
    <name evidence="15" type="ORF">PZ740_03375</name>
</gene>
<keyword evidence="7" id="KW-1278">Translocase</keyword>
<dbReference type="PANTHER" id="PTHR22888:SF9">
    <property type="entry name" value="CYTOCHROME C OXIDASE SUBUNIT 2"/>
    <property type="match status" value="1"/>
</dbReference>
<comment type="caution">
    <text evidence="15">The sequence shown here is derived from an EMBL/GenBank/DDBJ whole genome shotgun (WGS) entry which is preliminary data.</text>
</comment>
<evidence type="ECO:0000256" key="13">
    <source>
        <dbReference type="SAM" id="Phobius"/>
    </source>
</evidence>
<comment type="subcellular location">
    <subcellularLocation>
        <location evidence="1">Membrane</location>
        <topology evidence="1">Multi-pass membrane protein</topology>
    </subcellularLocation>
</comment>
<dbReference type="EMBL" id="JARGEQ010000018">
    <property type="protein sequence ID" value="MDF1585423.1"/>
    <property type="molecule type" value="Genomic_DNA"/>
</dbReference>
<name>A0AAP3UXS0_9PROT</name>
<evidence type="ECO:0000256" key="12">
    <source>
        <dbReference type="ARBA" id="ARBA00047816"/>
    </source>
</evidence>
<keyword evidence="9 13" id="KW-1133">Transmembrane helix</keyword>
<dbReference type="Gene3D" id="2.60.40.420">
    <property type="entry name" value="Cupredoxins - blue copper proteins"/>
    <property type="match status" value="1"/>
</dbReference>
<dbReference type="InterPro" id="IPR036257">
    <property type="entry name" value="Cyt_c_oxidase_su2_TM_sf"/>
</dbReference>
<dbReference type="CDD" id="cd13919">
    <property type="entry name" value="CuRO_HCO_II_like_5"/>
    <property type="match status" value="1"/>
</dbReference>
<reference evidence="15 16" key="1">
    <citation type="submission" date="2023-03" db="EMBL/GenBank/DDBJ databases">
        <title>YIM 152171 draft genome.</title>
        <authorList>
            <person name="Yang Z."/>
        </authorList>
    </citation>
    <scope>NUCLEOTIDE SEQUENCE [LARGE SCALE GENOMIC DNA]</scope>
    <source>
        <strain evidence="15 16">YIM 152171</strain>
    </source>
</reference>
<comment type="catalytic activity">
    <reaction evidence="12">
        <text>4 Fe(II)-[cytochrome c] + O2 + 8 H(+)(in) = 4 Fe(III)-[cytochrome c] + 2 H2O + 4 H(+)(out)</text>
        <dbReference type="Rhea" id="RHEA:11436"/>
        <dbReference type="Rhea" id="RHEA-COMP:10350"/>
        <dbReference type="Rhea" id="RHEA-COMP:14399"/>
        <dbReference type="ChEBI" id="CHEBI:15377"/>
        <dbReference type="ChEBI" id="CHEBI:15378"/>
        <dbReference type="ChEBI" id="CHEBI:15379"/>
        <dbReference type="ChEBI" id="CHEBI:29033"/>
        <dbReference type="ChEBI" id="CHEBI:29034"/>
        <dbReference type="EC" id="7.1.1.9"/>
    </reaction>
</comment>
<evidence type="ECO:0000256" key="11">
    <source>
        <dbReference type="ARBA" id="ARBA00023136"/>
    </source>
</evidence>
<evidence type="ECO:0000256" key="9">
    <source>
        <dbReference type="ARBA" id="ARBA00022989"/>
    </source>
</evidence>
<evidence type="ECO:0000256" key="6">
    <source>
        <dbReference type="ARBA" id="ARBA00022723"/>
    </source>
</evidence>
<accession>A0AAP3UXS0</accession>
<dbReference type="SUPFAM" id="SSF81464">
    <property type="entry name" value="Cytochrome c oxidase subunit II-like, transmembrane region"/>
    <property type="match status" value="1"/>
</dbReference>
<dbReference type="Pfam" id="PF00116">
    <property type="entry name" value="COX2"/>
    <property type="match status" value="1"/>
</dbReference>
<dbReference type="AlphaFoldDB" id="A0AAP3UXS0"/>
<dbReference type="GO" id="GO:0016020">
    <property type="term" value="C:membrane"/>
    <property type="evidence" value="ECO:0007669"/>
    <property type="project" value="UniProtKB-SubCell"/>
</dbReference>
<evidence type="ECO:0000313" key="15">
    <source>
        <dbReference type="EMBL" id="MDF1585423.1"/>
    </source>
</evidence>
<evidence type="ECO:0000259" key="14">
    <source>
        <dbReference type="PROSITE" id="PS50857"/>
    </source>
</evidence>
<dbReference type="PANTHER" id="PTHR22888">
    <property type="entry name" value="CYTOCHROME C OXIDASE, SUBUNIT II"/>
    <property type="match status" value="1"/>
</dbReference>
<dbReference type="PROSITE" id="PS00078">
    <property type="entry name" value="COX2"/>
    <property type="match status" value="1"/>
</dbReference>
<evidence type="ECO:0000256" key="5">
    <source>
        <dbReference type="ARBA" id="ARBA00022692"/>
    </source>
</evidence>
<evidence type="ECO:0000313" key="16">
    <source>
        <dbReference type="Proteomes" id="UP001301140"/>
    </source>
</evidence>
<evidence type="ECO:0000256" key="2">
    <source>
        <dbReference type="ARBA" id="ARBA00007866"/>
    </source>
</evidence>
<keyword evidence="16" id="KW-1185">Reference proteome</keyword>
<dbReference type="InterPro" id="IPR002429">
    <property type="entry name" value="CcO_II-like_C"/>
</dbReference>
<feature type="transmembrane region" description="Helical" evidence="13">
    <location>
        <begin position="40"/>
        <end position="62"/>
    </location>
</feature>
<dbReference type="Gene3D" id="1.10.287.90">
    <property type="match status" value="1"/>
</dbReference>
<dbReference type="GO" id="GO:0005507">
    <property type="term" value="F:copper ion binding"/>
    <property type="evidence" value="ECO:0007669"/>
    <property type="project" value="InterPro"/>
</dbReference>
<keyword evidence="6" id="KW-0479">Metal-binding</keyword>
<comment type="similarity">
    <text evidence="2">Belongs to the cytochrome c oxidase subunit 2 family.</text>
</comment>
<dbReference type="GO" id="GO:0042773">
    <property type="term" value="P:ATP synthesis coupled electron transport"/>
    <property type="evidence" value="ECO:0007669"/>
    <property type="project" value="TreeGrafter"/>
</dbReference>
<keyword evidence="8" id="KW-0249">Electron transport</keyword>
<dbReference type="PROSITE" id="PS50857">
    <property type="entry name" value="COX2_CUA"/>
    <property type="match status" value="1"/>
</dbReference>
<dbReference type="Proteomes" id="UP001301140">
    <property type="component" value="Unassembled WGS sequence"/>
</dbReference>
<keyword evidence="10" id="KW-0186">Copper</keyword>
<sequence length="266" mass="29928">MAAAIILVLVVVGSVAFHVLSPWWWTELASNWSYIDDTLIVTFWITGVVFVAVILFMAWCVFRFRHKEGRQALYEPENKKLEWWLTGLTALGVAAMLAPGLVVWHQFVTVPEDATEVEIVGQQWQWSYRLPGADGKLGTSDTRKVSYDNPLGLEPGDEAGRDDVVIEGGELHLPIGKPVKVLLRSVDVLHDFYVPEFRAKMDMVPGMVTYFWITPTRTGTFDVLCAELCGVGHAYMRGTVVVEEEVAYQAWLEQQQTFEQMTASAD</sequence>
<dbReference type="InterPro" id="IPR045187">
    <property type="entry name" value="CcO_II"/>
</dbReference>
<dbReference type="EC" id="7.1.1.9" evidence="3"/>
<dbReference type="InterPro" id="IPR001505">
    <property type="entry name" value="Copper_CuA"/>
</dbReference>
<feature type="transmembrane region" description="Helical" evidence="13">
    <location>
        <begin position="83"/>
        <end position="104"/>
    </location>
</feature>
<evidence type="ECO:0000256" key="8">
    <source>
        <dbReference type="ARBA" id="ARBA00022982"/>
    </source>
</evidence>
<protein>
    <recommendedName>
        <fullName evidence="3">cytochrome-c oxidase</fullName>
        <ecNumber evidence="3">7.1.1.9</ecNumber>
    </recommendedName>
</protein>
<keyword evidence="5 13" id="KW-0812">Transmembrane</keyword>
<dbReference type="SUPFAM" id="SSF49503">
    <property type="entry name" value="Cupredoxins"/>
    <property type="match status" value="1"/>
</dbReference>
<evidence type="ECO:0000256" key="3">
    <source>
        <dbReference type="ARBA" id="ARBA00012949"/>
    </source>
</evidence>
<proteinExistence type="inferred from homology"/>
<evidence type="ECO:0000256" key="10">
    <source>
        <dbReference type="ARBA" id="ARBA00023008"/>
    </source>
</evidence>
<evidence type="ECO:0000256" key="7">
    <source>
        <dbReference type="ARBA" id="ARBA00022967"/>
    </source>
</evidence>
<feature type="domain" description="Cytochrome oxidase subunit II copper A binding" evidence="14">
    <location>
        <begin position="112"/>
        <end position="254"/>
    </location>
</feature>
<dbReference type="GO" id="GO:0004129">
    <property type="term" value="F:cytochrome-c oxidase activity"/>
    <property type="evidence" value="ECO:0007669"/>
    <property type="project" value="UniProtKB-EC"/>
</dbReference>